<dbReference type="Gene3D" id="3.40.50.2000">
    <property type="entry name" value="Glycogen Phosphorylase B"/>
    <property type="match status" value="2"/>
</dbReference>
<proteinExistence type="predicted"/>
<feature type="domain" description="Glycosyl transferase family 1" evidence="3">
    <location>
        <begin position="172"/>
        <end position="332"/>
    </location>
</feature>
<evidence type="ECO:0000259" key="3">
    <source>
        <dbReference type="Pfam" id="PF00534"/>
    </source>
</evidence>
<organism evidence="5 6">
    <name type="scientific">Trichlorobacter ammonificans</name>
    <dbReference type="NCBI Taxonomy" id="2916410"/>
    <lineage>
        <taxon>Bacteria</taxon>
        <taxon>Pseudomonadati</taxon>
        <taxon>Thermodesulfobacteriota</taxon>
        <taxon>Desulfuromonadia</taxon>
        <taxon>Geobacterales</taxon>
        <taxon>Geobacteraceae</taxon>
        <taxon>Trichlorobacter</taxon>
    </lineage>
</organism>
<name>A0ABM9DAD0_9BACT</name>
<dbReference type="EMBL" id="OW150024">
    <property type="protein sequence ID" value="CAH2032116.1"/>
    <property type="molecule type" value="Genomic_DNA"/>
</dbReference>
<protein>
    <submittedName>
        <fullName evidence="5">Enzyme</fullName>
        <ecNumber evidence="5">2.4.1.-</ecNumber>
    </submittedName>
</protein>
<evidence type="ECO:0000313" key="6">
    <source>
        <dbReference type="Proteomes" id="UP001295463"/>
    </source>
</evidence>
<evidence type="ECO:0000256" key="1">
    <source>
        <dbReference type="ARBA" id="ARBA00022676"/>
    </source>
</evidence>
<keyword evidence="6" id="KW-1185">Reference proteome</keyword>
<feature type="domain" description="Glycosyltransferase subfamily 4-like N-terminal" evidence="4">
    <location>
        <begin position="15"/>
        <end position="158"/>
    </location>
</feature>
<dbReference type="Pfam" id="PF00534">
    <property type="entry name" value="Glycos_transf_1"/>
    <property type="match status" value="1"/>
</dbReference>
<dbReference type="CDD" id="cd03801">
    <property type="entry name" value="GT4_PimA-like"/>
    <property type="match status" value="1"/>
</dbReference>
<reference evidence="5 6" key="1">
    <citation type="submission" date="2022-03" db="EMBL/GenBank/DDBJ databases">
        <authorList>
            <person name="Koch H."/>
        </authorList>
    </citation>
    <scope>NUCLEOTIDE SEQUENCE [LARGE SCALE GENOMIC DNA]</scope>
    <source>
        <strain evidence="5 6">G1</strain>
    </source>
</reference>
<dbReference type="GO" id="GO:0016757">
    <property type="term" value="F:glycosyltransferase activity"/>
    <property type="evidence" value="ECO:0007669"/>
    <property type="project" value="UniProtKB-KW"/>
</dbReference>
<dbReference type="RefSeq" id="WP_305732893.1">
    <property type="nucleotide sequence ID" value="NZ_OW150024.1"/>
</dbReference>
<keyword evidence="1 5" id="KW-0328">Glycosyltransferase</keyword>
<accession>A0ABM9DAD0</accession>
<evidence type="ECO:0000256" key="2">
    <source>
        <dbReference type="ARBA" id="ARBA00022679"/>
    </source>
</evidence>
<gene>
    <name evidence="5" type="ORF">GEAMG1_2280</name>
</gene>
<evidence type="ECO:0000313" key="5">
    <source>
        <dbReference type="EMBL" id="CAH2032116.1"/>
    </source>
</evidence>
<dbReference type="PANTHER" id="PTHR12526">
    <property type="entry name" value="GLYCOSYLTRANSFERASE"/>
    <property type="match status" value="1"/>
</dbReference>
<dbReference type="Proteomes" id="UP001295463">
    <property type="component" value="Chromosome"/>
</dbReference>
<dbReference type="PANTHER" id="PTHR12526:SF510">
    <property type="entry name" value="D-INOSITOL 3-PHOSPHATE GLYCOSYLTRANSFERASE"/>
    <property type="match status" value="1"/>
</dbReference>
<dbReference type="SUPFAM" id="SSF53756">
    <property type="entry name" value="UDP-Glycosyltransferase/glycogen phosphorylase"/>
    <property type="match status" value="1"/>
</dbReference>
<dbReference type="InterPro" id="IPR001296">
    <property type="entry name" value="Glyco_trans_1"/>
</dbReference>
<sequence length="392" mass="42055">MSTLKILKAITPSGIGGAELFVVNACRAFLGLKADVRLFCPAGRPFVDYSRERGLTPTTWKTSGKVDPVTVFKLARLIRQERFNVIHTHLSTASLLGALAARLAGVPSVAHVHGLNSATCYRYSTALIAVSEAVKAHLCTQGVRPEKIHVIHNGVDLVRFKPRPLSEAKHALGYDTHTPLFGVFGRLSPEKGQEVAIEAMAQLAASVPDALLLLIGEGKDRERLARFAATLGIEKNIVFAGFRKDVREVMAACDAVIVPSRKEGFGLTAAEAMALGRPVIATAVGGLPEIVVDGDTGLLVRPNDSHALAAALEAVAHDPVMAGTMGAHGRKRAERLFDLQAQMAKVLSLLNGTVAPAPRLRQEYATVKNVLRSIMLLSVPHLHEQAHLLTWC</sequence>
<keyword evidence="2 5" id="KW-0808">Transferase</keyword>
<dbReference type="EC" id="2.4.1.-" evidence="5"/>
<dbReference type="Pfam" id="PF13439">
    <property type="entry name" value="Glyco_transf_4"/>
    <property type="match status" value="1"/>
</dbReference>
<evidence type="ECO:0000259" key="4">
    <source>
        <dbReference type="Pfam" id="PF13439"/>
    </source>
</evidence>
<dbReference type="InterPro" id="IPR028098">
    <property type="entry name" value="Glyco_trans_4-like_N"/>
</dbReference>